<dbReference type="Gene3D" id="1.20.1260.10">
    <property type="match status" value="1"/>
</dbReference>
<name>A0A076NPX6_9CORY</name>
<dbReference type="InterPro" id="IPR012347">
    <property type="entry name" value="Ferritin-like"/>
</dbReference>
<dbReference type="HOGENOM" id="CLU_080105_0_0_11"/>
<reference evidence="2 4" key="1">
    <citation type="submission" date="2014-08" db="EMBL/GenBank/DDBJ databases">
        <title>Complete genome sequence of Corynebacterium imitans DSM 44264, isolated from a five-month-old boy with suspected pharyngeal diphtheria.</title>
        <authorList>
            <person name="Mollmann S."/>
            <person name="Albersmeier A."/>
            <person name="Ruckert C."/>
            <person name="Tauch A."/>
        </authorList>
    </citation>
    <scope>NUCLEOTIDE SEQUENCE [LARGE SCALE GENOMIC DNA]</scope>
    <source>
        <strain evidence="2 4">DSM 44264</strain>
    </source>
</reference>
<dbReference type="KEGG" id="cii:CIMIT_07600"/>
<dbReference type="STRING" id="156978.CIMIT_07600"/>
<evidence type="ECO:0000256" key="1">
    <source>
        <dbReference type="SAM" id="SignalP"/>
    </source>
</evidence>
<keyword evidence="4" id="KW-1185">Reference proteome</keyword>
<feature type="chain" id="PRO_5001715487" evidence="1">
    <location>
        <begin position="20"/>
        <end position="270"/>
    </location>
</feature>
<dbReference type="RefSeq" id="WP_144311828.1">
    <property type="nucleotide sequence ID" value="NZ_CP009211.1"/>
</dbReference>
<dbReference type="SUPFAM" id="SSF47240">
    <property type="entry name" value="Ferritin-like"/>
    <property type="match status" value="1"/>
</dbReference>
<dbReference type="Proteomes" id="UP000215374">
    <property type="component" value="Chromosome 1"/>
</dbReference>
<proteinExistence type="predicted"/>
<evidence type="ECO:0000313" key="5">
    <source>
        <dbReference type="Proteomes" id="UP000215374"/>
    </source>
</evidence>
<sequence length="270" mass="28048">MKKLLAVTLCALPLTACNALDIVGPRPNAELVALAQQAFADGQVLDDATLAHTRQTQATQLFNEVERLCGTTEAGETPTTCTFDRGPGEATGNADPTAAANLATAALLGAAASAPEDSVTLLVAQAIDLRAGQAEDESADLDGETLENEEDLEAARAMLRAEYAAQYGFGMATAYADDATDARLDELRTSSDARALILREALEPAGDVPEAAPGYDFEGVPAPGDAASAGAYAQSQQQTLIDQWRATAAHAQSDAFRRLAVELAANAQRA</sequence>
<evidence type="ECO:0000313" key="4">
    <source>
        <dbReference type="Proteomes" id="UP000028780"/>
    </source>
</evidence>
<evidence type="ECO:0000313" key="2">
    <source>
        <dbReference type="EMBL" id="AIJ33785.1"/>
    </source>
</evidence>
<gene>
    <name evidence="2" type="ORF">CIMIT_07600</name>
    <name evidence="3" type="ORF">SAMEA4535761_01580</name>
</gene>
<dbReference type="InterPro" id="IPR009078">
    <property type="entry name" value="Ferritin-like_SF"/>
</dbReference>
<keyword evidence="1" id="KW-0732">Signal</keyword>
<dbReference type="OrthoDB" id="4428108at2"/>
<dbReference type="EMBL" id="CP009211">
    <property type="protein sequence ID" value="AIJ33785.1"/>
    <property type="molecule type" value="Genomic_DNA"/>
</dbReference>
<dbReference type="Proteomes" id="UP000028780">
    <property type="component" value="Chromosome"/>
</dbReference>
<evidence type="ECO:0000313" key="3">
    <source>
        <dbReference type="EMBL" id="SNV75247.1"/>
    </source>
</evidence>
<dbReference type="eggNOG" id="ENOG5032CNP">
    <property type="taxonomic scope" value="Bacteria"/>
</dbReference>
<protein>
    <submittedName>
        <fullName evidence="3">Putative secreted protein</fullName>
    </submittedName>
</protein>
<feature type="signal peptide" evidence="1">
    <location>
        <begin position="1"/>
        <end position="19"/>
    </location>
</feature>
<accession>A0A076NPX6</accession>
<dbReference type="AlphaFoldDB" id="A0A076NPX6"/>
<organism evidence="2 4">
    <name type="scientific">Corynebacterium imitans</name>
    <dbReference type="NCBI Taxonomy" id="156978"/>
    <lineage>
        <taxon>Bacteria</taxon>
        <taxon>Bacillati</taxon>
        <taxon>Actinomycetota</taxon>
        <taxon>Actinomycetes</taxon>
        <taxon>Mycobacteriales</taxon>
        <taxon>Corynebacteriaceae</taxon>
        <taxon>Corynebacterium</taxon>
    </lineage>
</organism>
<reference evidence="3 5" key="2">
    <citation type="submission" date="2017-06" db="EMBL/GenBank/DDBJ databases">
        <authorList>
            <consortium name="Pathogen Informatics"/>
        </authorList>
    </citation>
    <scope>NUCLEOTIDE SEQUENCE [LARGE SCALE GENOMIC DNA]</scope>
    <source>
        <strain evidence="3 5">NCTC13015</strain>
    </source>
</reference>
<dbReference type="EMBL" id="LT906467">
    <property type="protein sequence ID" value="SNV75247.1"/>
    <property type="molecule type" value="Genomic_DNA"/>
</dbReference>